<keyword evidence="3" id="KW-0614">Plasmid</keyword>
<comment type="similarity">
    <text evidence="1 2">Belongs to the OprB family.</text>
</comment>
<proteinExistence type="inferred from homology"/>
<dbReference type="GO" id="GO:0016020">
    <property type="term" value="C:membrane"/>
    <property type="evidence" value="ECO:0007669"/>
    <property type="project" value="InterPro"/>
</dbReference>
<dbReference type="AlphaFoldDB" id="A0A6M8HX52"/>
<dbReference type="KEGG" id="lck:HN018_23220"/>
<dbReference type="Proteomes" id="UP000500767">
    <property type="component" value="Plasmid unnamed1"/>
</dbReference>
<dbReference type="EMBL" id="CP053709">
    <property type="protein sequence ID" value="QKE93103.1"/>
    <property type="molecule type" value="Genomic_DNA"/>
</dbReference>
<dbReference type="RefSeq" id="WP_172443552.1">
    <property type="nucleotide sequence ID" value="NZ_CP053709.1"/>
</dbReference>
<protein>
    <submittedName>
        <fullName evidence="3">Carbohydrate porin</fullName>
    </submittedName>
</protein>
<dbReference type="InterPro" id="IPR038673">
    <property type="entry name" value="OprB_sf"/>
</dbReference>
<evidence type="ECO:0000313" key="3">
    <source>
        <dbReference type="EMBL" id="QKE93103.1"/>
    </source>
</evidence>
<reference evidence="3 4" key="1">
    <citation type="journal article" date="2014" name="World J. Microbiol. Biotechnol.">
        <title>Biodiversity and physiological characteristics of Antarctic and Arctic lichens-associated bacteria.</title>
        <authorList>
            <person name="Lee Y.M."/>
            <person name="Kim E.H."/>
            <person name="Lee H.K."/>
            <person name="Hong S.G."/>
        </authorList>
    </citation>
    <scope>NUCLEOTIDE SEQUENCE [LARGE SCALE GENOMIC DNA]</scope>
    <source>
        <strain evidence="3 4">PAMC 26569</strain>
        <plasmid evidence="3">unnamed1</plasmid>
    </source>
</reference>
<gene>
    <name evidence="3" type="ORF">HN018_23220</name>
</gene>
<evidence type="ECO:0000313" key="4">
    <source>
        <dbReference type="Proteomes" id="UP000500767"/>
    </source>
</evidence>
<dbReference type="PANTHER" id="PTHR37944">
    <property type="entry name" value="PORIN B"/>
    <property type="match status" value="1"/>
</dbReference>
<evidence type="ECO:0000256" key="1">
    <source>
        <dbReference type="ARBA" id="ARBA00008769"/>
    </source>
</evidence>
<keyword evidence="4" id="KW-1185">Reference proteome</keyword>
<dbReference type="GO" id="GO:0008643">
    <property type="term" value="P:carbohydrate transport"/>
    <property type="evidence" value="ECO:0007669"/>
    <property type="project" value="InterPro"/>
</dbReference>
<sequence length="604" mass="65712">MAAKISWLPVTTHALLGHIHIAQNAALIQSSEAGLGCFGRERARQAPREEDDLHAGETAPTGMAFGMIGSDHLSIGERHPRKGRAHRHGALYSVRVASPLARSVDGLRIAECSSVLSSSAADVRRATRRLASICRRRRLAVLISLGFLSAGWEARAQTSNVGFSSGPSIDVATPLQPNLPFFTTPLLPKTDGMIGVWPDFRRRLQDEGIAFLLDARVEFAGNVSGGTRQTAAAANQIGFENDIDWNKLAAISGLTTHLIITNREGGNTGRGYGDTFLRPQDLNTTNGGNVVAHLTAVWAQETFAHGRLDLLVGRYPVGFDFASSPLYCSFMSKGFCGNPRALSNSASGFTTYPNPTWGSRVRIRPTTSIYLQFGLFSYESGLSNPYFYRSGWKFDSSDIVGEEFPVELGYEPVIGRGQLPGHYKVGFAYNNAPHKDLYYDMNGSAIALTGKQARVDHGETQWWVTADQMLLHHRPTPNSGLTLLCGVAGNDATTATYGTSAYAALVDRGFLSARPRDGAGLAFTYADFSPLLTQTQEVQMARHRSLANGATGIQTREKLVEVFYDIRIAQGLNFQPDAMYVIHPNAQRNIPNAFVLGFKIHAAF</sequence>
<dbReference type="Gene3D" id="2.40.160.180">
    <property type="entry name" value="Carbohydrate-selective porin OprB"/>
    <property type="match status" value="1"/>
</dbReference>
<dbReference type="Pfam" id="PF04966">
    <property type="entry name" value="OprB"/>
    <property type="match status" value="1"/>
</dbReference>
<name>A0A6M8HX52_9PROT</name>
<dbReference type="InterPro" id="IPR052932">
    <property type="entry name" value="OprB_Porin"/>
</dbReference>
<dbReference type="PANTHER" id="PTHR37944:SF1">
    <property type="entry name" value="PORIN B"/>
    <property type="match status" value="1"/>
</dbReference>
<organism evidence="3 4">
    <name type="scientific">Lichenicola cladoniae</name>
    <dbReference type="NCBI Taxonomy" id="1484109"/>
    <lineage>
        <taxon>Bacteria</taxon>
        <taxon>Pseudomonadati</taxon>
        <taxon>Pseudomonadota</taxon>
        <taxon>Alphaproteobacteria</taxon>
        <taxon>Acetobacterales</taxon>
        <taxon>Acetobacteraceae</taxon>
        <taxon>Lichenicola</taxon>
    </lineage>
</organism>
<dbReference type="GO" id="GO:0015288">
    <property type="term" value="F:porin activity"/>
    <property type="evidence" value="ECO:0007669"/>
    <property type="project" value="InterPro"/>
</dbReference>
<accession>A0A6M8HX52</accession>
<dbReference type="InterPro" id="IPR007049">
    <property type="entry name" value="Carb-sel_porin_OprB"/>
</dbReference>
<geneLocation type="plasmid" evidence="3 4">
    <name>unnamed1</name>
</geneLocation>
<evidence type="ECO:0000256" key="2">
    <source>
        <dbReference type="RuleBase" id="RU363072"/>
    </source>
</evidence>